<dbReference type="AlphaFoldDB" id="A0A1V9Z2D9"/>
<organism evidence="2 3">
    <name type="scientific">Achlya hypogyna</name>
    <name type="common">Oomycete</name>
    <name type="synonym">Protoachlya hypogyna</name>
    <dbReference type="NCBI Taxonomy" id="1202772"/>
    <lineage>
        <taxon>Eukaryota</taxon>
        <taxon>Sar</taxon>
        <taxon>Stramenopiles</taxon>
        <taxon>Oomycota</taxon>
        <taxon>Saprolegniomycetes</taxon>
        <taxon>Saprolegniales</taxon>
        <taxon>Achlyaceae</taxon>
        <taxon>Achlya</taxon>
    </lineage>
</organism>
<gene>
    <name evidence="2" type="ORF">ACHHYP_04165</name>
</gene>
<evidence type="ECO:0000256" key="1">
    <source>
        <dbReference type="SAM" id="MobiDB-lite"/>
    </source>
</evidence>
<comment type="caution">
    <text evidence="2">The sequence shown here is derived from an EMBL/GenBank/DDBJ whole genome shotgun (WGS) entry which is preliminary data.</text>
</comment>
<sequence>MTRESESIYFVQEDLSLLRHQLKSIAFPRPAPVTATRGHFATLTFAPPTTPPTSPQPKDLLRTHLKHRRGLFEKDAKCHVVFVDGLEVLDDTAMQPHDDDNYNYNEGLRKRKSMHLLPTDDDTDDDIADDTDDKTKHRRPHYGQE</sequence>
<keyword evidence="3" id="KW-1185">Reference proteome</keyword>
<accession>A0A1V9Z2D9</accession>
<feature type="region of interest" description="Disordered" evidence="1">
    <location>
        <begin position="93"/>
        <end position="145"/>
    </location>
</feature>
<proteinExistence type="predicted"/>
<dbReference type="OrthoDB" id="10426864at2759"/>
<reference evidence="2 3" key="1">
    <citation type="journal article" date="2014" name="Genome Biol. Evol.">
        <title>The secreted proteins of Achlya hypogyna and Thraustotheca clavata identify the ancestral oomycete secretome and reveal gene acquisitions by horizontal gene transfer.</title>
        <authorList>
            <person name="Misner I."/>
            <person name="Blouin N."/>
            <person name="Leonard G."/>
            <person name="Richards T.A."/>
            <person name="Lane C.E."/>
        </authorList>
    </citation>
    <scope>NUCLEOTIDE SEQUENCE [LARGE SCALE GENOMIC DNA]</scope>
    <source>
        <strain evidence="2 3">ATCC 48635</strain>
    </source>
</reference>
<evidence type="ECO:0000313" key="3">
    <source>
        <dbReference type="Proteomes" id="UP000243579"/>
    </source>
</evidence>
<dbReference type="Proteomes" id="UP000243579">
    <property type="component" value="Unassembled WGS sequence"/>
</dbReference>
<name>A0A1V9Z2D9_ACHHY</name>
<dbReference type="EMBL" id="JNBR01000487">
    <property type="protein sequence ID" value="OQR91980.1"/>
    <property type="molecule type" value="Genomic_DNA"/>
</dbReference>
<evidence type="ECO:0000313" key="2">
    <source>
        <dbReference type="EMBL" id="OQR91980.1"/>
    </source>
</evidence>
<feature type="compositionally biased region" description="Basic residues" evidence="1">
    <location>
        <begin position="136"/>
        <end position="145"/>
    </location>
</feature>
<feature type="compositionally biased region" description="Acidic residues" evidence="1">
    <location>
        <begin position="119"/>
        <end position="132"/>
    </location>
</feature>
<protein>
    <submittedName>
        <fullName evidence="2">Uncharacterized protein</fullName>
    </submittedName>
</protein>